<evidence type="ECO:0000256" key="6">
    <source>
        <dbReference type="SAM" id="MobiDB-lite"/>
    </source>
</evidence>
<evidence type="ECO:0000256" key="2">
    <source>
        <dbReference type="ARBA" id="ARBA00008241"/>
    </source>
</evidence>
<sequence length="320" mass="33844">MAASSASSDAATTTIAVTLTPLVSATWFDETLVSARKVNKLVVVRFGRSSDRLCQRCDAMLQQAVDVPEMASVLSLYTVDVDAVPEFSYMYELYDPFAIMLFHQSKPIVVDAGHGPVRKLTEINSTAWLRAMLLRAIRTTLDVRLEVSMAEAQSRGNSSGATDAPDAPASLKEEAARIAQGASEWLGAKSDVISHRVGAAMEQSGGWIQSVEERGWTVLQKASTSGLAALESARLSLVAMQRPMQRATGPAHFFAAPPAAAAAGGKPADARASDSTRASSPTAAAAAQQEDEPPESSAARIAVPVPAAEPEERNVHGERV</sequence>
<organism evidence="7 8">
    <name type="scientific">Chrysochromulina tobinii</name>
    <dbReference type="NCBI Taxonomy" id="1460289"/>
    <lineage>
        <taxon>Eukaryota</taxon>
        <taxon>Haptista</taxon>
        <taxon>Haptophyta</taxon>
        <taxon>Prymnesiophyceae</taxon>
        <taxon>Prymnesiales</taxon>
        <taxon>Chrysochromulinaceae</taxon>
        <taxon>Chrysochromulina</taxon>
    </lineage>
</organism>
<dbReference type="EMBL" id="JWZX01001065">
    <property type="protein sequence ID" value="KOO34862.1"/>
    <property type="molecule type" value="Genomic_DNA"/>
</dbReference>
<evidence type="ECO:0000256" key="3">
    <source>
        <dbReference type="ARBA" id="ARBA00022664"/>
    </source>
</evidence>
<dbReference type="GO" id="GO:0046540">
    <property type="term" value="C:U4/U6 x U5 tri-snRNP complex"/>
    <property type="evidence" value="ECO:0007669"/>
    <property type="project" value="InterPro"/>
</dbReference>
<dbReference type="InterPro" id="IPR036249">
    <property type="entry name" value="Thioredoxin-like_sf"/>
</dbReference>
<name>A0A0M0K8C8_9EUKA</name>
<dbReference type="InterPro" id="IPR004123">
    <property type="entry name" value="Dim1"/>
</dbReference>
<keyword evidence="8" id="KW-1185">Reference proteome</keyword>
<dbReference type="PANTHER" id="PTHR12052:SF5">
    <property type="entry name" value="THIOREDOXIN-LIKE PROTEIN 4A"/>
    <property type="match status" value="1"/>
</dbReference>
<reference evidence="8" key="1">
    <citation type="journal article" date="2015" name="PLoS Genet.">
        <title>Genome Sequence and Transcriptome Analyses of Chrysochromulina tobin: Metabolic Tools for Enhanced Algal Fitness in the Prominent Order Prymnesiales (Haptophyceae).</title>
        <authorList>
            <person name="Hovde B.T."/>
            <person name="Deodato C.R."/>
            <person name="Hunsperger H.M."/>
            <person name="Ryken S.A."/>
            <person name="Yost W."/>
            <person name="Jha R.K."/>
            <person name="Patterson J."/>
            <person name="Monnat R.J. Jr."/>
            <person name="Barlow S.B."/>
            <person name="Starkenburg S.R."/>
            <person name="Cattolico R.A."/>
        </authorList>
    </citation>
    <scope>NUCLEOTIDE SEQUENCE</scope>
    <source>
        <strain evidence="8">CCMP291</strain>
    </source>
</reference>
<dbReference type="OrthoDB" id="147752at2759"/>
<keyword evidence="4" id="KW-0508">mRNA splicing</keyword>
<dbReference type="Pfam" id="PF02966">
    <property type="entry name" value="DIM1"/>
    <property type="match status" value="1"/>
</dbReference>
<comment type="subcellular location">
    <subcellularLocation>
        <location evidence="1">Nucleus</location>
    </subcellularLocation>
</comment>
<evidence type="ECO:0000256" key="1">
    <source>
        <dbReference type="ARBA" id="ARBA00004123"/>
    </source>
</evidence>
<keyword evidence="3" id="KW-0507">mRNA processing</keyword>
<evidence type="ECO:0000313" key="7">
    <source>
        <dbReference type="EMBL" id="KOO34862.1"/>
    </source>
</evidence>
<dbReference type="GO" id="GO:0005681">
    <property type="term" value="C:spliceosomal complex"/>
    <property type="evidence" value="ECO:0007669"/>
    <property type="project" value="TreeGrafter"/>
</dbReference>
<dbReference type="GO" id="GO:0005682">
    <property type="term" value="C:U5 snRNP"/>
    <property type="evidence" value="ECO:0007669"/>
    <property type="project" value="TreeGrafter"/>
</dbReference>
<dbReference type="Gene3D" id="3.40.30.10">
    <property type="entry name" value="Glutaredoxin"/>
    <property type="match status" value="1"/>
</dbReference>
<keyword evidence="5" id="KW-0539">Nucleus</keyword>
<evidence type="ECO:0000313" key="8">
    <source>
        <dbReference type="Proteomes" id="UP000037460"/>
    </source>
</evidence>
<dbReference type="SMART" id="SM01410">
    <property type="entry name" value="DIM1"/>
    <property type="match status" value="1"/>
</dbReference>
<dbReference type="SUPFAM" id="SSF52833">
    <property type="entry name" value="Thioredoxin-like"/>
    <property type="match status" value="1"/>
</dbReference>
<feature type="region of interest" description="Disordered" evidence="6">
    <location>
        <begin position="152"/>
        <end position="172"/>
    </location>
</feature>
<feature type="compositionally biased region" description="Basic and acidic residues" evidence="6">
    <location>
        <begin position="310"/>
        <end position="320"/>
    </location>
</feature>
<feature type="compositionally biased region" description="Low complexity" evidence="6">
    <location>
        <begin position="275"/>
        <end position="287"/>
    </location>
</feature>
<comment type="similarity">
    <text evidence="2">Belongs to the DIM1 family.</text>
</comment>
<feature type="region of interest" description="Disordered" evidence="6">
    <location>
        <begin position="261"/>
        <end position="320"/>
    </location>
</feature>
<dbReference type="Proteomes" id="UP000037460">
    <property type="component" value="Unassembled WGS sequence"/>
</dbReference>
<proteinExistence type="inferred from homology"/>
<evidence type="ECO:0000256" key="5">
    <source>
        <dbReference type="ARBA" id="ARBA00023242"/>
    </source>
</evidence>
<comment type="caution">
    <text evidence="7">The sequence shown here is derived from an EMBL/GenBank/DDBJ whole genome shotgun (WGS) entry which is preliminary data.</text>
</comment>
<evidence type="ECO:0000256" key="4">
    <source>
        <dbReference type="ARBA" id="ARBA00023187"/>
    </source>
</evidence>
<dbReference type="AlphaFoldDB" id="A0A0M0K8C8"/>
<protein>
    <submittedName>
        <fullName evidence="7">Mitosis protein dim1</fullName>
    </submittedName>
</protein>
<gene>
    <name evidence="7" type="ORF">Ctob_015660</name>
</gene>
<dbReference type="GO" id="GO:0000398">
    <property type="term" value="P:mRNA splicing, via spliceosome"/>
    <property type="evidence" value="ECO:0007669"/>
    <property type="project" value="InterPro"/>
</dbReference>
<accession>A0A0M0K8C8</accession>
<dbReference type="PANTHER" id="PTHR12052">
    <property type="entry name" value="THIOREDOXIN-LIKE PROTEN 4A, 4B"/>
    <property type="match status" value="1"/>
</dbReference>